<accession>A0A9P6FYI7</accession>
<feature type="compositionally biased region" description="Basic and acidic residues" evidence="1">
    <location>
        <begin position="246"/>
        <end position="258"/>
    </location>
</feature>
<evidence type="ECO:0000313" key="3">
    <source>
        <dbReference type="Proteomes" id="UP000780801"/>
    </source>
</evidence>
<dbReference type="Proteomes" id="UP000780801">
    <property type="component" value="Unassembled WGS sequence"/>
</dbReference>
<feature type="region of interest" description="Disordered" evidence="1">
    <location>
        <begin position="182"/>
        <end position="266"/>
    </location>
</feature>
<dbReference type="EMBL" id="JAABOA010000844">
    <property type="protein sequence ID" value="KAF9583010.1"/>
    <property type="molecule type" value="Genomic_DNA"/>
</dbReference>
<feature type="region of interest" description="Disordered" evidence="1">
    <location>
        <begin position="136"/>
        <end position="156"/>
    </location>
</feature>
<reference evidence="2" key="1">
    <citation type="journal article" date="2020" name="Fungal Divers.">
        <title>Resolving the Mortierellaceae phylogeny through synthesis of multi-gene phylogenetics and phylogenomics.</title>
        <authorList>
            <person name="Vandepol N."/>
            <person name="Liber J."/>
            <person name="Desiro A."/>
            <person name="Na H."/>
            <person name="Kennedy M."/>
            <person name="Barry K."/>
            <person name="Grigoriev I.V."/>
            <person name="Miller A.N."/>
            <person name="O'Donnell K."/>
            <person name="Stajich J.E."/>
            <person name="Bonito G."/>
        </authorList>
    </citation>
    <scope>NUCLEOTIDE SEQUENCE</scope>
    <source>
        <strain evidence="2">KOD1015</strain>
    </source>
</reference>
<feature type="compositionally biased region" description="Basic and acidic residues" evidence="1">
    <location>
        <begin position="376"/>
        <end position="385"/>
    </location>
</feature>
<feature type="compositionally biased region" description="Low complexity" evidence="1">
    <location>
        <begin position="341"/>
        <end position="362"/>
    </location>
</feature>
<sequence>MPSKIQPRPIPLVAVSLASRHHLDSDHPDLPPPYDSHRQHHSSEDSLQLTTASNADQTEAVLHLSRTLVSPIRPLPSPPSSWLYKMIYSITHTRRTATRLYHLLSQPGEILKEIQVYVRLHSLLSQHHVPLQHSKLQHHQGKSIQQLTEEQDCDEDDPDMMNGTATEMVLVSMLNTRSCDRMQERPSPDWTDHAYESCGDNDGIRDPDFSTATADNDPSRRRIDLYPNPFGTNVGYDYAPEDDEDWLGRGEHRSEEGATRSNSVRMTSPRFSTSYYSRIPEFSTAPSSLGPAMDPRQFENDVAVTGAGVSAGGQENHWPSSSIFDIPRGTRLQPTSLFDSSRASSFRSSSPAPSAITISTASFVERPSTQSEQEMFTERREDHYDSLGSHSSHSSDGRNKPTDSGFFPTVSDSHWPRLETGFGAQSSVMDPHRLATAGLSLPPIAVVADQ</sequence>
<comment type="caution">
    <text evidence="2">The sequence shown here is derived from an EMBL/GenBank/DDBJ whole genome shotgun (WGS) entry which is preliminary data.</text>
</comment>
<feature type="compositionally biased region" description="Basic and acidic residues" evidence="1">
    <location>
        <begin position="21"/>
        <end position="44"/>
    </location>
</feature>
<feature type="region of interest" description="Disordered" evidence="1">
    <location>
        <begin position="21"/>
        <end position="49"/>
    </location>
</feature>
<evidence type="ECO:0000256" key="1">
    <source>
        <dbReference type="SAM" id="MobiDB-lite"/>
    </source>
</evidence>
<evidence type="ECO:0000313" key="2">
    <source>
        <dbReference type="EMBL" id="KAF9583010.1"/>
    </source>
</evidence>
<proteinExistence type="predicted"/>
<feature type="region of interest" description="Disordered" evidence="1">
    <location>
        <begin position="341"/>
        <end position="411"/>
    </location>
</feature>
<keyword evidence="3" id="KW-1185">Reference proteome</keyword>
<name>A0A9P6FYI7_9FUNG</name>
<feature type="compositionally biased region" description="Basic and acidic residues" evidence="1">
    <location>
        <begin position="182"/>
        <end position="195"/>
    </location>
</feature>
<protein>
    <submittedName>
        <fullName evidence="2">Uncharacterized protein</fullName>
    </submittedName>
</protein>
<dbReference type="OrthoDB" id="2444224at2759"/>
<dbReference type="AlphaFoldDB" id="A0A9P6FYI7"/>
<gene>
    <name evidence="2" type="ORF">BGW38_010437</name>
</gene>
<organism evidence="2 3">
    <name type="scientific">Lunasporangiospora selenospora</name>
    <dbReference type="NCBI Taxonomy" id="979761"/>
    <lineage>
        <taxon>Eukaryota</taxon>
        <taxon>Fungi</taxon>
        <taxon>Fungi incertae sedis</taxon>
        <taxon>Mucoromycota</taxon>
        <taxon>Mortierellomycotina</taxon>
        <taxon>Mortierellomycetes</taxon>
        <taxon>Mortierellales</taxon>
        <taxon>Mortierellaceae</taxon>
        <taxon>Lunasporangiospora</taxon>
    </lineage>
</organism>